<dbReference type="SUPFAM" id="SSF46785">
    <property type="entry name" value="Winged helix' DNA-binding domain"/>
    <property type="match status" value="1"/>
</dbReference>
<dbReference type="SUPFAM" id="SSF53850">
    <property type="entry name" value="Periplasmic binding protein-like II"/>
    <property type="match status" value="1"/>
</dbReference>
<dbReference type="Pfam" id="PF00126">
    <property type="entry name" value="HTH_1"/>
    <property type="match status" value="1"/>
</dbReference>
<keyword evidence="7" id="KW-1185">Reference proteome</keyword>
<dbReference type="Pfam" id="PF03466">
    <property type="entry name" value="LysR_substrate"/>
    <property type="match status" value="1"/>
</dbReference>
<keyword evidence="2" id="KW-0805">Transcription regulation</keyword>
<reference evidence="6 7" key="1">
    <citation type="submission" date="2024-07" db="EMBL/GenBank/DDBJ databases">
        <title>Marimonas sp.nov., isolated from tidal-flat sediment.</title>
        <authorList>
            <person name="Jayan J.N."/>
            <person name="Lee S.S."/>
        </authorList>
    </citation>
    <scope>NUCLEOTIDE SEQUENCE [LARGE SCALE GENOMIC DNA]</scope>
    <source>
        <strain evidence="6 7">MJW-29</strain>
    </source>
</reference>
<comment type="similarity">
    <text evidence="1">Belongs to the LysR transcriptional regulatory family.</text>
</comment>
<gene>
    <name evidence="6" type="ORF">AB2B41_16820</name>
</gene>
<dbReference type="PROSITE" id="PS50931">
    <property type="entry name" value="HTH_LYSR"/>
    <property type="match status" value="1"/>
</dbReference>
<dbReference type="InterPro" id="IPR036388">
    <property type="entry name" value="WH-like_DNA-bd_sf"/>
</dbReference>
<keyword evidence="3" id="KW-0238">DNA-binding</keyword>
<protein>
    <submittedName>
        <fullName evidence="6">LysR family transcriptional regulator</fullName>
    </submittedName>
</protein>
<proteinExistence type="inferred from homology"/>
<dbReference type="Gene3D" id="3.40.190.10">
    <property type="entry name" value="Periplasmic binding protein-like II"/>
    <property type="match status" value="2"/>
</dbReference>
<evidence type="ECO:0000256" key="1">
    <source>
        <dbReference type="ARBA" id="ARBA00009437"/>
    </source>
</evidence>
<evidence type="ECO:0000313" key="6">
    <source>
        <dbReference type="EMBL" id="MEW9921275.1"/>
    </source>
</evidence>
<name>A0ABV3RQJ7_9RHOB</name>
<evidence type="ECO:0000313" key="7">
    <source>
        <dbReference type="Proteomes" id="UP001556098"/>
    </source>
</evidence>
<keyword evidence="4" id="KW-0804">Transcription</keyword>
<dbReference type="PRINTS" id="PR00039">
    <property type="entry name" value="HTHLYSR"/>
</dbReference>
<comment type="caution">
    <text evidence="6">The sequence shown here is derived from an EMBL/GenBank/DDBJ whole genome shotgun (WGS) entry which is preliminary data.</text>
</comment>
<evidence type="ECO:0000256" key="3">
    <source>
        <dbReference type="ARBA" id="ARBA00023125"/>
    </source>
</evidence>
<dbReference type="EMBL" id="JBFNXX010000014">
    <property type="protein sequence ID" value="MEW9921275.1"/>
    <property type="molecule type" value="Genomic_DNA"/>
</dbReference>
<dbReference type="PANTHER" id="PTHR30346:SF0">
    <property type="entry name" value="HCA OPERON TRANSCRIPTIONAL ACTIVATOR HCAR"/>
    <property type="match status" value="1"/>
</dbReference>
<dbReference type="InterPro" id="IPR000847">
    <property type="entry name" value="LysR_HTH_N"/>
</dbReference>
<sequence>MSYNLRHLKYFIATAELGQVSRAAIELSVSQSAVTAAVRELEAVLGAQLFIRSAHGMTLTEAGRRFLASGYEIVAKVEESLRTSDTVGLQGELSLAATYTVIGYFLPVHLERLGRVMPDVTLKVAEMTRQTLETALLEGRIEIAVALTSNISNPDLAKETLLSSPRRLWLPPRHRFAGREDLDLKDVAEEPYVMLTVDEAAHTAMRYWGHSTSHPNVVLRTSSIEAVRSMVANGQGVSILSDMVYRPWSLEGRRIEVADLRVDIPPMDVGLVWRKDATFTPVMTAFRDYFRGLFGTPQSALGALRAP</sequence>
<dbReference type="PANTHER" id="PTHR30346">
    <property type="entry name" value="TRANSCRIPTIONAL DUAL REGULATOR HCAR-RELATED"/>
    <property type="match status" value="1"/>
</dbReference>
<dbReference type="Gene3D" id="1.10.10.10">
    <property type="entry name" value="Winged helix-like DNA-binding domain superfamily/Winged helix DNA-binding domain"/>
    <property type="match status" value="1"/>
</dbReference>
<evidence type="ECO:0000256" key="2">
    <source>
        <dbReference type="ARBA" id="ARBA00023015"/>
    </source>
</evidence>
<organism evidence="6 7">
    <name type="scientific">Sulfitobacter sediminis</name>
    <dbReference type="NCBI Taxonomy" id="3234186"/>
    <lineage>
        <taxon>Bacteria</taxon>
        <taxon>Pseudomonadati</taxon>
        <taxon>Pseudomonadota</taxon>
        <taxon>Alphaproteobacteria</taxon>
        <taxon>Rhodobacterales</taxon>
        <taxon>Roseobacteraceae</taxon>
        <taxon>Sulfitobacter</taxon>
    </lineage>
</organism>
<evidence type="ECO:0000256" key="4">
    <source>
        <dbReference type="ARBA" id="ARBA00023163"/>
    </source>
</evidence>
<dbReference type="InterPro" id="IPR005119">
    <property type="entry name" value="LysR_subst-bd"/>
</dbReference>
<dbReference type="Proteomes" id="UP001556098">
    <property type="component" value="Unassembled WGS sequence"/>
</dbReference>
<feature type="domain" description="HTH lysR-type" evidence="5">
    <location>
        <begin position="1"/>
        <end position="60"/>
    </location>
</feature>
<dbReference type="CDD" id="cd08412">
    <property type="entry name" value="PBP2_PAO1_like"/>
    <property type="match status" value="1"/>
</dbReference>
<accession>A0ABV3RQJ7</accession>
<dbReference type="RefSeq" id="WP_367878976.1">
    <property type="nucleotide sequence ID" value="NZ_JBFNXX010000014.1"/>
</dbReference>
<dbReference type="InterPro" id="IPR036390">
    <property type="entry name" value="WH_DNA-bd_sf"/>
</dbReference>
<evidence type="ECO:0000259" key="5">
    <source>
        <dbReference type="PROSITE" id="PS50931"/>
    </source>
</evidence>